<accession>A0A5J6L5Y7</accession>
<reference evidence="3" key="1">
    <citation type="submission" date="2019-09" db="EMBL/GenBank/DDBJ databases">
        <title>Mumia zhuanghuii sp. nov. isolated from the intestinal contents of plateau pika (Ochotona curzoniae) in the Qinghai-Tibet plateau of China.</title>
        <authorList>
            <person name="Tian Z."/>
        </authorList>
    </citation>
    <scope>NUCLEOTIDE SEQUENCE [LARGE SCALE GENOMIC DNA]</scope>
    <source>
        <strain evidence="3">L-031</strain>
    </source>
</reference>
<protein>
    <submittedName>
        <fullName evidence="2">Helicase</fullName>
    </submittedName>
</protein>
<keyword evidence="2" id="KW-0378">Hydrolase</keyword>
<gene>
    <name evidence="2" type="ORF">F6J85_12875</name>
</gene>
<evidence type="ECO:0000313" key="2">
    <source>
        <dbReference type="EMBL" id="QEW03893.1"/>
    </source>
</evidence>
<dbReference type="NCBIfam" id="TIGR03816">
    <property type="entry name" value="tadE_like_DECH"/>
    <property type="match status" value="1"/>
</dbReference>
<organism evidence="2 3">
    <name type="scientific">Microbacterium lushaniae</name>
    <dbReference type="NCBI Taxonomy" id="2614639"/>
    <lineage>
        <taxon>Bacteria</taxon>
        <taxon>Bacillati</taxon>
        <taxon>Actinomycetota</taxon>
        <taxon>Actinomycetes</taxon>
        <taxon>Micrococcales</taxon>
        <taxon>Microbacteriaceae</taxon>
        <taxon>Microbacterium</taxon>
    </lineage>
</organism>
<keyword evidence="2" id="KW-0547">Nucleotide-binding</keyword>
<dbReference type="Proteomes" id="UP000325516">
    <property type="component" value="Chromosome"/>
</dbReference>
<keyword evidence="1" id="KW-0732">Signal</keyword>
<keyword evidence="2" id="KW-0067">ATP-binding</keyword>
<name>A0A5J6L5Y7_9MICO</name>
<sequence>MPGTATAVGLVAAATTLTVALCAVSAAAVHGQKVASAADAAALAAADAASGAVAGVPCERAGEVAAAAGAAVVACDLDGLVATVTVSAPLGVLPASATARAGPPAPYLRAAPRNSCVWCASEKGPQWHTEKSSSSSSRRRR</sequence>
<keyword evidence="2" id="KW-0347">Helicase</keyword>
<dbReference type="RefSeq" id="WP_150925534.1">
    <property type="nucleotide sequence ID" value="NZ_CP044232.1"/>
</dbReference>
<dbReference type="AlphaFoldDB" id="A0A5J6L5Y7"/>
<dbReference type="KEGG" id="mlz:F6J85_12875"/>
<evidence type="ECO:0000256" key="1">
    <source>
        <dbReference type="SAM" id="SignalP"/>
    </source>
</evidence>
<keyword evidence="3" id="KW-1185">Reference proteome</keyword>
<feature type="chain" id="PRO_5038908299" evidence="1">
    <location>
        <begin position="29"/>
        <end position="141"/>
    </location>
</feature>
<evidence type="ECO:0000313" key="3">
    <source>
        <dbReference type="Proteomes" id="UP000325516"/>
    </source>
</evidence>
<dbReference type="EMBL" id="CP044232">
    <property type="protein sequence ID" value="QEW03893.1"/>
    <property type="molecule type" value="Genomic_DNA"/>
</dbReference>
<dbReference type="InterPro" id="IPR021202">
    <property type="entry name" value="Rv3654c-like"/>
</dbReference>
<proteinExistence type="predicted"/>
<feature type="signal peptide" evidence="1">
    <location>
        <begin position="1"/>
        <end position="28"/>
    </location>
</feature>
<dbReference type="GO" id="GO:0004386">
    <property type="term" value="F:helicase activity"/>
    <property type="evidence" value="ECO:0007669"/>
    <property type="project" value="UniProtKB-KW"/>
</dbReference>